<name>A0A1I7S527_BURXY</name>
<dbReference type="PANTHER" id="PTHR43975">
    <property type="entry name" value="ZGC:101858"/>
    <property type="match status" value="1"/>
</dbReference>
<dbReference type="AlphaFoldDB" id="A0A1I7S527"/>
<organism evidence="1 2">
    <name type="scientific">Bursaphelenchus xylophilus</name>
    <name type="common">Pinewood nematode worm</name>
    <name type="synonym">Aphelenchoides xylophilus</name>
    <dbReference type="NCBI Taxonomy" id="6326"/>
    <lineage>
        <taxon>Eukaryota</taxon>
        <taxon>Metazoa</taxon>
        <taxon>Ecdysozoa</taxon>
        <taxon>Nematoda</taxon>
        <taxon>Chromadorea</taxon>
        <taxon>Rhabditida</taxon>
        <taxon>Tylenchina</taxon>
        <taxon>Tylenchomorpha</taxon>
        <taxon>Aphelenchoidea</taxon>
        <taxon>Aphelenchoididae</taxon>
        <taxon>Bursaphelenchus</taxon>
    </lineage>
</organism>
<evidence type="ECO:0000313" key="2">
    <source>
        <dbReference type="WBParaSite" id="BXY_0811200.1"/>
    </source>
</evidence>
<dbReference type="PRINTS" id="PR00081">
    <property type="entry name" value="GDHRDH"/>
</dbReference>
<proteinExistence type="predicted"/>
<reference evidence="2" key="1">
    <citation type="submission" date="2016-11" db="UniProtKB">
        <authorList>
            <consortium name="WormBaseParasite"/>
        </authorList>
    </citation>
    <scope>IDENTIFICATION</scope>
</reference>
<dbReference type="InterPro" id="IPR036291">
    <property type="entry name" value="NAD(P)-bd_dom_sf"/>
</dbReference>
<sequence>MTGSKVMIITGATSGIGKGAAFEMAKRKWRLVLTGRNAEAMKEVVDECKQHGASEVTYVLGDLTEPSTAKKIVEHAISTFGQIDSLVNNAGMLVLGTLEEARDDLDDFDRQIDGNVRTEGYCIFYNGISP</sequence>
<protein>
    <submittedName>
        <fullName evidence="2">SDR family NAD(P)-dependent oxidoreductase</fullName>
    </submittedName>
</protein>
<dbReference type="WBParaSite" id="BXY_0811200.1">
    <property type="protein sequence ID" value="BXY_0811200.1"/>
    <property type="gene ID" value="BXY_0811200"/>
</dbReference>
<dbReference type="eggNOG" id="KOG0725">
    <property type="taxonomic scope" value="Eukaryota"/>
</dbReference>
<dbReference type="Gene3D" id="3.40.50.720">
    <property type="entry name" value="NAD(P)-binding Rossmann-like Domain"/>
    <property type="match status" value="1"/>
</dbReference>
<accession>A0A1I7S527</accession>
<evidence type="ECO:0000313" key="1">
    <source>
        <dbReference type="Proteomes" id="UP000095284"/>
    </source>
</evidence>
<dbReference type="InterPro" id="IPR002347">
    <property type="entry name" value="SDR_fam"/>
</dbReference>
<dbReference type="PANTHER" id="PTHR43975:SF2">
    <property type="entry name" value="EG:BACR7A4.14 PROTEIN-RELATED"/>
    <property type="match status" value="1"/>
</dbReference>
<dbReference type="Pfam" id="PF00106">
    <property type="entry name" value="adh_short"/>
    <property type="match status" value="1"/>
</dbReference>
<dbReference type="Proteomes" id="UP000095284">
    <property type="component" value="Unplaced"/>
</dbReference>
<dbReference type="SUPFAM" id="SSF51735">
    <property type="entry name" value="NAD(P)-binding Rossmann-fold domains"/>
    <property type="match status" value="1"/>
</dbReference>